<evidence type="ECO:0000256" key="4">
    <source>
        <dbReference type="ARBA" id="ARBA00036943"/>
    </source>
</evidence>
<comment type="similarity">
    <text evidence="1">Belongs to the pseudouridine synthase TruD family.</text>
</comment>
<sequence length="484" mass="54914">MESEFFITEFVGDFHTRMDCSLKVLFSDFIVNEITSDGKIVVVGSSSEDKEIFQETEGTAGIHPTSIKRKVTRPDSVSDFLESEIDALLIDKRSTVKIPVEGLNKVQRTEIHEWIREKYSEKLNTETKDKAIIVSSTSLRTRKRDSWPSDRPDYCHFTLSKENMDSHYALSLISRFLGRSVASFGVLGTKDRRAVTSQRVSAYHIDRAKISSLNDRLRGIQLSDFCYKDDPCTLGNLWGNRFSIVLRNIPNNFDGDELTKRIDNWKTKGFVNYYGTQRFGSCGLNTAYVGRAILQKHYQEAVRMILQNHQAKGCLGDALTVWNESSDAEAAARHLRGAQTFASIESQILLSLSRSGSDWSAAIRRLPRNSRSLYIHAYQSLVWNKVVSRRIKECGLVQLEGDLDEQGKELEMVDQEATVYLPLPSATMKLPSNRGVGYIGTGLCRHVTWNVRRKLDLTIHLPFIGNEKTLALLDVPIKWNSFEN</sequence>
<dbReference type="InterPro" id="IPR020119">
    <property type="entry name" value="PsdUridine_synth_TruD_CS"/>
</dbReference>
<evidence type="ECO:0000256" key="1">
    <source>
        <dbReference type="ARBA" id="ARBA00007953"/>
    </source>
</evidence>
<dbReference type="GO" id="GO:0001522">
    <property type="term" value="P:pseudouridine synthesis"/>
    <property type="evidence" value="ECO:0007669"/>
    <property type="project" value="UniProtKB-ARBA"/>
</dbReference>
<dbReference type="InterPro" id="IPR011760">
    <property type="entry name" value="PsdUridine_synth_TruD_insert"/>
</dbReference>
<dbReference type="InterPro" id="IPR001656">
    <property type="entry name" value="PsdUridine_synth_TruD"/>
</dbReference>
<dbReference type="InterPro" id="IPR042214">
    <property type="entry name" value="TruD_catalytic"/>
</dbReference>
<dbReference type="GO" id="GO:0008033">
    <property type="term" value="P:tRNA processing"/>
    <property type="evidence" value="ECO:0007669"/>
    <property type="project" value="UniProtKB-KW"/>
</dbReference>
<dbReference type="PIRSF" id="PIRSF037016">
    <property type="entry name" value="Pseudouridin_synth_euk_prd"/>
    <property type="match status" value="1"/>
</dbReference>
<dbReference type="GO" id="GO:0009982">
    <property type="term" value="F:pseudouridine synthase activity"/>
    <property type="evidence" value="ECO:0007669"/>
    <property type="project" value="UniProtKB-ARBA"/>
</dbReference>
<proteinExistence type="inferred from homology"/>
<evidence type="ECO:0000259" key="5">
    <source>
        <dbReference type="PROSITE" id="PS50984"/>
    </source>
</evidence>
<evidence type="ECO:0000313" key="7">
    <source>
        <dbReference type="Proteomes" id="UP001608902"/>
    </source>
</evidence>
<name>A0ABD6EEV2_9BILA</name>
<evidence type="ECO:0000256" key="3">
    <source>
        <dbReference type="ARBA" id="ARBA00023235"/>
    </source>
</evidence>
<keyword evidence="7" id="KW-1185">Reference proteome</keyword>
<dbReference type="PANTHER" id="PTHR13326:SF31">
    <property type="entry name" value="PSEUDOURIDYLATE SYNTHASE 7 HOMOLOG"/>
    <property type="match status" value="1"/>
</dbReference>
<dbReference type="PROSITE" id="PS01268">
    <property type="entry name" value="UPF0024"/>
    <property type="match status" value="1"/>
</dbReference>
<protein>
    <recommendedName>
        <fullName evidence="5">TRUD domain-containing protein</fullName>
    </recommendedName>
</protein>
<gene>
    <name evidence="6" type="ORF">AB6A40_004455</name>
</gene>
<dbReference type="SUPFAM" id="SSF55120">
    <property type="entry name" value="Pseudouridine synthase"/>
    <property type="match status" value="1"/>
</dbReference>
<dbReference type="CDD" id="cd02576">
    <property type="entry name" value="PseudoU_synth_ScPUS7"/>
    <property type="match status" value="1"/>
</dbReference>
<organism evidence="6 7">
    <name type="scientific">Gnathostoma spinigerum</name>
    <dbReference type="NCBI Taxonomy" id="75299"/>
    <lineage>
        <taxon>Eukaryota</taxon>
        <taxon>Metazoa</taxon>
        <taxon>Ecdysozoa</taxon>
        <taxon>Nematoda</taxon>
        <taxon>Chromadorea</taxon>
        <taxon>Rhabditida</taxon>
        <taxon>Spirurina</taxon>
        <taxon>Gnathostomatomorpha</taxon>
        <taxon>Gnathostomatoidea</taxon>
        <taxon>Gnathostomatidae</taxon>
        <taxon>Gnathostoma</taxon>
    </lineage>
</organism>
<evidence type="ECO:0000256" key="2">
    <source>
        <dbReference type="ARBA" id="ARBA00022694"/>
    </source>
</evidence>
<comment type="catalytic activity">
    <reaction evidence="4">
        <text>a uridine in tRNA = a pseudouridine in tRNA</text>
        <dbReference type="Rhea" id="RHEA:54572"/>
        <dbReference type="Rhea" id="RHEA-COMP:13339"/>
        <dbReference type="Rhea" id="RHEA-COMP:13934"/>
        <dbReference type="ChEBI" id="CHEBI:65314"/>
        <dbReference type="ChEBI" id="CHEBI:65315"/>
    </reaction>
</comment>
<dbReference type="AlphaFoldDB" id="A0ABD6EEV2"/>
<dbReference type="NCBIfam" id="TIGR00094">
    <property type="entry name" value="tRNA_TruD_broad"/>
    <property type="match status" value="1"/>
</dbReference>
<dbReference type="InterPro" id="IPR020103">
    <property type="entry name" value="PsdUridine_synth_cat_dom_sf"/>
</dbReference>
<dbReference type="Proteomes" id="UP001608902">
    <property type="component" value="Unassembled WGS sequence"/>
</dbReference>
<keyword evidence="2" id="KW-0819">tRNA processing</keyword>
<comment type="caution">
    <text evidence="6">The sequence shown here is derived from an EMBL/GenBank/DDBJ whole genome shotgun (WGS) entry which is preliminary data.</text>
</comment>
<evidence type="ECO:0000313" key="6">
    <source>
        <dbReference type="EMBL" id="MFH4977746.1"/>
    </source>
</evidence>
<reference evidence="6 7" key="1">
    <citation type="submission" date="2024-08" db="EMBL/GenBank/DDBJ databases">
        <title>Gnathostoma spinigerum genome.</title>
        <authorList>
            <person name="Gonzalez-Bertolin B."/>
            <person name="Monzon S."/>
            <person name="Zaballos A."/>
            <person name="Jimenez P."/>
            <person name="Dekumyoy P."/>
            <person name="Varona S."/>
            <person name="Cuesta I."/>
            <person name="Sumanam S."/>
            <person name="Adisakwattana P."/>
            <person name="Gasser R.B."/>
            <person name="Hernandez-Gonzalez A."/>
            <person name="Young N.D."/>
            <person name="Perteguer M.J."/>
        </authorList>
    </citation>
    <scope>NUCLEOTIDE SEQUENCE [LARGE SCALE GENOMIC DNA]</scope>
    <source>
        <strain evidence="6">AL3</strain>
        <tissue evidence="6">Liver</tissue>
    </source>
</reference>
<accession>A0ABD6EEV2</accession>
<dbReference type="PROSITE" id="PS50984">
    <property type="entry name" value="TRUD"/>
    <property type="match status" value="1"/>
</dbReference>
<dbReference type="PANTHER" id="PTHR13326">
    <property type="entry name" value="TRNA PSEUDOURIDINE SYNTHASE D"/>
    <property type="match status" value="1"/>
</dbReference>
<dbReference type="Gene3D" id="3.30.2350.20">
    <property type="entry name" value="TruD, catalytic domain"/>
    <property type="match status" value="2"/>
</dbReference>
<feature type="domain" description="TRUD" evidence="5">
    <location>
        <begin position="269"/>
        <end position="473"/>
    </location>
</feature>
<dbReference type="Pfam" id="PF01142">
    <property type="entry name" value="TruD"/>
    <property type="match status" value="1"/>
</dbReference>
<keyword evidence="3" id="KW-0413">Isomerase</keyword>
<dbReference type="EMBL" id="JBGFUD010002574">
    <property type="protein sequence ID" value="MFH4977746.1"/>
    <property type="molecule type" value="Genomic_DNA"/>
</dbReference>